<reference evidence="1" key="1">
    <citation type="submission" date="2019-11" db="EMBL/GenBank/DDBJ databases">
        <title>Bipolaris sorokiniana Genome sequencing.</title>
        <authorList>
            <person name="Wang H."/>
        </authorList>
    </citation>
    <scope>NUCLEOTIDE SEQUENCE</scope>
</reference>
<dbReference type="Proteomes" id="UP000624244">
    <property type="component" value="Unassembled WGS sequence"/>
</dbReference>
<proteinExistence type="predicted"/>
<dbReference type="EMBL" id="WNKQ01000004">
    <property type="protein sequence ID" value="KAF5851678.1"/>
    <property type="molecule type" value="Genomic_DNA"/>
</dbReference>
<protein>
    <submittedName>
        <fullName evidence="1">Uncharacterized protein</fullName>
    </submittedName>
</protein>
<organism evidence="1 2">
    <name type="scientific">Cochliobolus sativus</name>
    <name type="common">Common root rot and spot blotch fungus</name>
    <name type="synonym">Bipolaris sorokiniana</name>
    <dbReference type="NCBI Taxonomy" id="45130"/>
    <lineage>
        <taxon>Eukaryota</taxon>
        <taxon>Fungi</taxon>
        <taxon>Dikarya</taxon>
        <taxon>Ascomycota</taxon>
        <taxon>Pezizomycotina</taxon>
        <taxon>Dothideomycetes</taxon>
        <taxon>Pleosporomycetidae</taxon>
        <taxon>Pleosporales</taxon>
        <taxon>Pleosporineae</taxon>
        <taxon>Pleosporaceae</taxon>
        <taxon>Bipolaris</taxon>
    </lineage>
</organism>
<comment type="caution">
    <text evidence="1">The sequence shown here is derived from an EMBL/GenBank/DDBJ whole genome shotgun (WGS) entry which is preliminary data.</text>
</comment>
<dbReference type="AlphaFoldDB" id="A0A8H5ZJG0"/>
<evidence type="ECO:0000313" key="2">
    <source>
        <dbReference type="Proteomes" id="UP000624244"/>
    </source>
</evidence>
<gene>
    <name evidence="1" type="ORF">GGP41_000427</name>
</gene>
<evidence type="ECO:0000313" key="1">
    <source>
        <dbReference type="EMBL" id="KAF5851678.1"/>
    </source>
</evidence>
<name>A0A8H5ZJG0_COCSA</name>
<sequence>MESRLTRIQQPPPQTRSPHIAKWFTSVAFLFKISTPQTVAARRVLKLQAVCEPRVHRYSVARKGDCSGAALSYKVSLYSKKHTNKNAIAKILFAPLQSIQHQQCYDQKAHLERSVECRVKE</sequence>
<accession>A0A8H5ZJG0</accession>